<accession>A0A843TLI7</accession>
<organism evidence="2 3">
    <name type="scientific">Colocasia esculenta</name>
    <name type="common">Wild taro</name>
    <name type="synonym">Arum esculentum</name>
    <dbReference type="NCBI Taxonomy" id="4460"/>
    <lineage>
        <taxon>Eukaryota</taxon>
        <taxon>Viridiplantae</taxon>
        <taxon>Streptophyta</taxon>
        <taxon>Embryophyta</taxon>
        <taxon>Tracheophyta</taxon>
        <taxon>Spermatophyta</taxon>
        <taxon>Magnoliopsida</taxon>
        <taxon>Liliopsida</taxon>
        <taxon>Araceae</taxon>
        <taxon>Aroideae</taxon>
        <taxon>Colocasieae</taxon>
        <taxon>Colocasia</taxon>
    </lineage>
</organism>
<dbReference type="Proteomes" id="UP000652761">
    <property type="component" value="Unassembled WGS sequence"/>
</dbReference>
<dbReference type="EMBL" id="NMUH01000109">
    <property type="protein sequence ID" value="MQL71791.1"/>
    <property type="molecule type" value="Genomic_DNA"/>
</dbReference>
<name>A0A843TLI7_COLES</name>
<reference evidence="2" key="1">
    <citation type="submission" date="2017-07" db="EMBL/GenBank/DDBJ databases">
        <title>Taro Niue Genome Assembly and Annotation.</title>
        <authorList>
            <person name="Atibalentja N."/>
            <person name="Keating K."/>
            <person name="Fields C.J."/>
        </authorList>
    </citation>
    <scope>NUCLEOTIDE SEQUENCE</scope>
    <source>
        <strain evidence="2">Niue_2</strain>
        <tissue evidence="2">Leaf</tissue>
    </source>
</reference>
<gene>
    <name evidence="2" type="ORF">Taro_004105</name>
</gene>
<keyword evidence="1" id="KW-0472">Membrane</keyword>
<evidence type="ECO:0000313" key="2">
    <source>
        <dbReference type="EMBL" id="MQL71791.1"/>
    </source>
</evidence>
<sequence length="111" mass="12615">MLAGLLVEVAEVVISVVPVVEAVVVVMVVVAVAPPFPIVDPDPEGDLMWWQCQQPLCLLRSEVFLSFFFGDPYLFNTRQYAETVLYRYNSYMPLRYHQDFTSVQADPEIAN</sequence>
<dbReference type="AlphaFoldDB" id="A0A843TLI7"/>
<feature type="transmembrane region" description="Helical" evidence="1">
    <location>
        <begin position="12"/>
        <end position="33"/>
    </location>
</feature>
<evidence type="ECO:0000313" key="3">
    <source>
        <dbReference type="Proteomes" id="UP000652761"/>
    </source>
</evidence>
<keyword evidence="1" id="KW-0812">Transmembrane</keyword>
<proteinExistence type="predicted"/>
<comment type="caution">
    <text evidence="2">The sequence shown here is derived from an EMBL/GenBank/DDBJ whole genome shotgun (WGS) entry which is preliminary data.</text>
</comment>
<evidence type="ECO:0000256" key="1">
    <source>
        <dbReference type="SAM" id="Phobius"/>
    </source>
</evidence>
<keyword evidence="1" id="KW-1133">Transmembrane helix</keyword>
<protein>
    <submittedName>
        <fullName evidence="2">Uncharacterized protein</fullName>
    </submittedName>
</protein>
<keyword evidence="3" id="KW-1185">Reference proteome</keyword>